<dbReference type="AlphaFoldDB" id="A0A822ZH52"/>
<sequence length="52" mass="5676">MPLSRSIQEIRVQFRPEFGRQLLLQLWSQVGACSDFGKKGAGVSPPSSSVKA</sequence>
<name>A0A822ZH52_NELNU</name>
<organism evidence="1 2">
    <name type="scientific">Nelumbo nucifera</name>
    <name type="common">Sacred lotus</name>
    <dbReference type="NCBI Taxonomy" id="4432"/>
    <lineage>
        <taxon>Eukaryota</taxon>
        <taxon>Viridiplantae</taxon>
        <taxon>Streptophyta</taxon>
        <taxon>Embryophyta</taxon>
        <taxon>Tracheophyta</taxon>
        <taxon>Spermatophyta</taxon>
        <taxon>Magnoliopsida</taxon>
        <taxon>Proteales</taxon>
        <taxon>Nelumbonaceae</taxon>
        <taxon>Nelumbo</taxon>
    </lineage>
</organism>
<accession>A0A822ZH52</accession>
<comment type="caution">
    <text evidence="1">The sequence shown here is derived from an EMBL/GenBank/DDBJ whole genome shotgun (WGS) entry which is preliminary data.</text>
</comment>
<evidence type="ECO:0000313" key="2">
    <source>
        <dbReference type="Proteomes" id="UP000607653"/>
    </source>
</evidence>
<gene>
    <name evidence="1" type="ORF">HUJ06_001009</name>
</gene>
<reference evidence="1 2" key="1">
    <citation type="journal article" date="2020" name="Mol. Biol. Evol.">
        <title>Distinct Expression and Methylation Patterns for Genes with Different Fates following a Single Whole-Genome Duplication in Flowering Plants.</title>
        <authorList>
            <person name="Shi T."/>
            <person name="Rahmani R.S."/>
            <person name="Gugger P.F."/>
            <person name="Wang M."/>
            <person name="Li H."/>
            <person name="Zhang Y."/>
            <person name="Li Z."/>
            <person name="Wang Q."/>
            <person name="Van de Peer Y."/>
            <person name="Marchal K."/>
            <person name="Chen J."/>
        </authorList>
    </citation>
    <scope>NUCLEOTIDE SEQUENCE [LARGE SCALE GENOMIC DNA]</scope>
    <source>
        <tissue evidence="1">Leaf</tissue>
    </source>
</reference>
<dbReference type="EMBL" id="DUZY01000006">
    <property type="protein sequence ID" value="DAD42779.1"/>
    <property type="molecule type" value="Genomic_DNA"/>
</dbReference>
<keyword evidence="2" id="KW-1185">Reference proteome</keyword>
<dbReference type="Proteomes" id="UP000607653">
    <property type="component" value="Unassembled WGS sequence"/>
</dbReference>
<protein>
    <submittedName>
        <fullName evidence="1">Uncharacterized protein</fullName>
    </submittedName>
</protein>
<evidence type="ECO:0000313" key="1">
    <source>
        <dbReference type="EMBL" id="DAD42779.1"/>
    </source>
</evidence>
<proteinExistence type="predicted"/>